<dbReference type="InterPro" id="IPR001650">
    <property type="entry name" value="Helicase_C-like"/>
</dbReference>
<comment type="catalytic activity">
    <reaction evidence="7">
        <text>ATP + H2O = ADP + phosphate + H(+)</text>
        <dbReference type="Rhea" id="RHEA:13065"/>
        <dbReference type="ChEBI" id="CHEBI:15377"/>
        <dbReference type="ChEBI" id="CHEBI:15378"/>
        <dbReference type="ChEBI" id="CHEBI:30616"/>
        <dbReference type="ChEBI" id="CHEBI:43474"/>
        <dbReference type="ChEBI" id="CHEBI:456216"/>
        <dbReference type="EC" id="3.6.4.13"/>
    </reaction>
</comment>
<dbReference type="PROSITE" id="PS51194">
    <property type="entry name" value="HELICASE_CTER"/>
    <property type="match status" value="1"/>
</dbReference>
<dbReference type="GO" id="GO:0003724">
    <property type="term" value="F:RNA helicase activity"/>
    <property type="evidence" value="ECO:0007669"/>
    <property type="project" value="UniProtKB-EC"/>
</dbReference>
<sequence>MITWRSSWNGESMMLSTHSTSSLPPSPHLLPSCKAVAGLRITIIQQRIFPSFGRAKDLSVFAHAGISNAYLKLEGSQAATIRDICKSKVPEEFLLRAEQIGYVYPTNVQAESLPVLLSGQDCILHSQTGSGKTLCFLFAILAKIKQSRSAVQAIVVVPTRELGMQVVREARKLGKQSDIEDKSGSSKGSLNIMTLLDGGSLSRQKVWLKADPPQIIIGTLLCICRMIETKNLKTNAVNTLVIDEVDAMFGMSQHVSMLRMLLSNVSSKNRQTIFASATIPQHSQFIRKCVAEKWLREDVVHVQVSQIHKMPESLIHLHVLCDKNEKLQILDALLRADKPNAAIIFVSKQSEASKRKGLLPSTELVADFLASSFEQDVDSRMKPLVLHEEANINARTSILAEFPHGKTLLLATDLAGRGLDIPEVTHIYNYELPATAIDYVHRGGRTARKPFNSKCGTITTLLTEKELFVYERYQNEIMFESREHIVDLSR</sequence>
<feature type="domain" description="Helicase C-terminal" evidence="9">
    <location>
        <begin position="328"/>
        <end position="490"/>
    </location>
</feature>
<accession>A0A8T2QG91</accession>
<gene>
    <name evidence="10" type="ORF">KP509_35G042200</name>
</gene>
<evidence type="ECO:0000259" key="9">
    <source>
        <dbReference type="PROSITE" id="PS51194"/>
    </source>
</evidence>
<dbReference type="Proteomes" id="UP000825935">
    <property type="component" value="Chromosome 35"/>
</dbReference>
<proteinExistence type="predicted"/>
<evidence type="ECO:0000259" key="8">
    <source>
        <dbReference type="PROSITE" id="PS51192"/>
    </source>
</evidence>
<dbReference type="InterPro" id="IPR044742">
    <property type="entry name" value="DEAD/DEAH_RhlB"/>
</dbReference>
<reference evidence="10" key="1">
    <citation type="submission" date="2021-08" db="EMBL/GenBank/DDBJ databases">
        <title>WGS assembly of Ceratopteris richardii.</title>
        <authorList>
            <person name="Marchant D.B."/>
            <person name="Chen G."/>
            <person name="Jenkins J."/>
            <person name="Shu S."/>
            <person name="Leebens-Mack J."/>
            <person name="Grimwood J."/>
            <person name="Schmutz J."/>
            <person name="Soltis P."/>
            <person name="Soltis D."/>
            <person name="Chen Z.-H."/>
        </authorList>
    </citation>
    <scope>NUCLEOTIDE SEQUENCE</scope>
    <source>
        <strain evidence="10">Whitten #5841</strain>
        <tissue evidence="10">Leaf</tissue>
    </source>
</reference>
<evidence type="ECO:0000256" key="2">
    <source>
        <dbReference type="ARBA" id="ARBA00022528"/>
    </source>
</evidence>
<organism evidence="10 11">
    <name type="scientific">Ceratopteris richardii</name>
    <name type="common">Triangle waterfern</name>
    <dbReference type="NCBI Taxonomy" id="49495"/>
    <lineage>
        <taxon>Eukaryota</taxon>
        <taxon>Viridiplantae</taxon>
        <taxon>Streptophyta</taxon>
        <taxon>Embryophyta</taxon>
        <taxon>Tracheophyta</taxon>
        <taxon>Polypodiopsida</taxon>
        <taxon>Polypodiidae</taxon>
        <taxon>Polypodiales</taxon>
        <taxon>Pteridineae</taxon>
        <taxon>Pteridaceae</taxon>
        <taxon>Parkerioideae</taxon>
        <taxon>Ceratopteris</taxon>
    </lineage>
</organism>
<dbReference type="GO" id="GO:0005524">
    <property type="term" value="F:ATP binding"/>
    <property type="evidence" value="ECO:0007669"/>
    <property type="project" value="UniProtKB-KW"/>
</dbReference>
<comment type="caution">
    <text evidence="10">The sequence shown here is derived from an EMBL/GenBank/DDBJ whole genome shotgun (WGS) entry which is preliminary data.</text>
</comment>
<evidence type="ECO:0000313" key="10">
    <source>
        <dbReference type="EMBL" id="KAH7282658.1"/>
    </source>
</evidence>
<dbReference type="OMA" id="RRFLHDC"/>
<keyword evidence="2" id="KW-0150">Chloroplast</keyword>
<keyword evidence="2" id="KW-0934">Plastid</keyword>
<dbReference type="SMART" id="SM00487">
    <property type="entry name" value="DEXDc"/>
    <property type="match status" value="1"/>
</dbReference>
<evidence type="ECO:0000256" key="7">
    <source>
        <dbReference type="ARBA" id="ARBA00047984"/>
    </source>
</evidence>
<keyword evidence="11" id="KW-1185">Reference proteome</keyword>
<evidence type="ECO:0000256" key="5">
    <source>
        <dbReference type="ARBA" id="ARBA00022806"/>
    </source>
</evidence>
<evidence type="ECO:0000256" key="1">
    <source>
        <dbReference type="ARBA" id="ARBA00012552"/>
    </source>
</evidence>
<keyword evidence="4" id="KW-0378">Hydrolase</keyword>
<name>A0A8T2QG91_CERRI</name>
<dbReference type="EMBL" id="CM035440">
    <property type="protein sequence ID" value="KAH7282658.1"/>
    <property type="molecule type" value="Genomic_DNA"/>
</dbReference>
<dbReference type="OrthoDB" id="10256233at2759"/>
<protein>
    <recommendedName>
        <fullName evidence="1">RNA helicase</fullName>
        <ecNumber evidence="1">3.6.4.13</ecNumber>
    </recommendedName>
</protein>
<dbReference type="PANTHER" id="PTHR47963">
    <property type="entry name" value="DEAD-BOX ATP-DEPENDENT RNA HELICASE 47, MITOCHONDRIAL"/>
    <property type="match status" value="1"/>
</dbReference>
<feature type="domain" description="Helicase ATP-binding" evidence="8">
    <location>
        <begin position="113"/>
        <end position="297"/>
    </location>
</feature>
<keyword evidence="5" id="KW-0347">Helicase</keyword>
<dbReference type="PANTHER" id="PTHR47963:SF10">
    <property type="entry name" value="ATP-DEPENDENT RNA HELICASE DDX6_DHH1"/>
    <property type="match status" value="1"/>
</dbReference>
<evidence type="ECO:0000256" key="6">
    <source>
        <dbReference type="ARBA" id="ARBA00022840"/>
    </source>
</evidence>
<dbReference type="Pfam" id="PF00270">
    <property type="entry name" value="DEAD"/>
    <property type="match status" value="1"/>
</dbReference>
<evidence type="ECO:0000256" key="4">
    <source>
        <dbReference type="ARBA" id="ARBA00022801"/>
    </source>
</evidence>
<dbReference type="SMART" id="SM00490">
    <property type="entry name" value="HELICc"/>
    <property type="match status" value="1"/>
</dbReference>
<dbReference type="Pfam" id="PF00271">
    <property type="entry name" value="Helicase_C"/>
    <property type="match status" value="1"/>
</dbReference>
<dbReference type="AlphaFoldDB" id="A0A8T2QG91"/>
<dbReference type="PROSITE" id="PS51192">
    <property type="entry name" value="HELICASE_ATP_BIND_1"/>
    <property type="match status" value="1"/>
</dbReference>
<dbReference type="InterPro" id="IPR011545">
    <property type="entry name" value="DEAD/DEAH_box_helicase_dom"/>
</dbReference>
<dbReference type="InterPro" id="IPR050547">
    <property type="entry name" value="DEAD_box_RNA_helicases"/>
</dbReference>
<dbReference type="SUPFAM" id="SSF52540">
    <property type="entry name" value="P-loop containing nucleoside triphosphate hydrolases"/>
    <property type="match status" value="1"/>
</dbReference>
<dbReference type="EC" id="3.6.4.13" evidence="1"/>
<dbReference type="InterPro" id="IPR014001">
    <property type="entry name" value="Helicase_ATP-bd"/>
</dbReference>
<keyword evidence="6" id="KW-0067">ATP-binding</keyword>
<dbReference type="InterPro" id="IPR027417">
    <property type="entry name" value="P-loop_NTPase"/>
</dbReference>
<dbReference type="GO" id="GO:0003723">
    <property type="term" value="F:RNA binding"/>
    <property type="evidence" value="ECO:0007669"/>
    <property type="project" value="TreeGrafter"/>
</dbReference>
<dbReference type="CDD" id="cd00268">
    <property type="entry name" value="DEADc"/>
    <property type="match status" value="1"/>
</dbReference>
<evidence type="ECO:0000256" key="3">
    <source>
        <dbReference type="ARBA" id="ARBA00022741"/>
    </source>
</evidence>
<dbReference type="CDD" id="cd18787">
    <property type="entry name" value="SF2_C_DEAD"/>
    <property type="match status" value="1"/>
</dbReference>
<dbReference type="GO" id="GO:0016787">
    <property type="term" value="F:hydrolase activity"/>
    <property type="evidence" value="ECO:0007669"/>
    <property type="project" value="UniProtKB-KW"/>
</dbReference>
<evidence type="ECO:0000313" key="11">
    <source>
        <dbReference type="Proteomes" id="UP000825935"/>
    </source>
</evidence>
<keyword evidence="3" id="KW-0547">Nucleotide-binding</keyword>
<dbReference type="Gene3D" id="3.40.50.300">
    <property type="entry name" value="P-loop containing nucleotide triphosphate hydrolases"/>
    <property type="match status" value="2"/>
</dbReference>